<evidence type="ECO:0000256" key="2">
    <source>
        <dbReference type="PROSITE-ProRule" id="PRU00192"/>
    </source>
</evidence>
<dbReference type="PROSITE" id="PS50002">
    <property type="entry name" value="SH3"/>
    <property type="match status" value="1"/>
</dbReference>
<comment type="caution">
    <text evidence="5">The sequence shown here is derived from an EMBL/GenBank/DDBJ whole genome shotgun (WGS) entry which is preliminary data.</text>
</comment>
<name>A0A1Y1V2W1_9FUNG</name>
<dbReference type="OrthoDB" id="5595608at2759"/>
<evidence type="ECO:0000259" key="4">
    <source>
        <dbReference type="PROSITE" id="PS50002"/>
    </source>
</evidence>
<protein>
    <recommendedName>
        <fullName evidence="4">SH3 domain-containing protein</fullName>
    </recommendedName>
</protein>
<gene>
    <name evidence="5" type="ORF">BCR36DRAFT_414274</name>
</gene>
<keyword evidence="3" id="KW-1133">Transmembrane helix</keyword>
<keyword evidence="1 2" id="KW-0728">SH3 domain</keyword>
<keyword evidence="3" id="KW-0472">Membrane</keyword>
<keyword evidence="3" id="KW-0812">Transmembrane</keyword>
<reference evidence="5 6" key="1">
    <citation type="submission" date="2016-08" db="EMBL/GenBank/DDBJ databases">
        <title>Genomes of anaerobic fungi encode conserved fungal cellulosomes for biomass hydrolysis.</title>
        <authorList>
            <consortium name="DOE Joint Genome Institute"/>
            <person name="Haitjema C.H."/>
            <person name="Gilmore S.P."/>
            <person name="Henske J.K."/>
            <person name="Solomon K.V."/>
            <person name="De Groot R."/>
            <person name="Kuo A."/>
            <person name="Mondo S.J."/>
            <person name="Salamov A.A."/>
            <person name="Labutti K."/>
            <person name="Zhao Z."/>
            <person name="Chiniquy J."/>
            <person name="Barry K."/>
            <person name="Brewer H.M."/>
            <person name="Purvine S.O."/>
            <person name="Wright A.T."/>
            <person name="Boxma B."/>
            <person name="Van Alen T."/>
            <person name="Hackstein J.H."/>
            <person name="Baker S.E."/>
            <person name="Grigoriev I.V."/>
            <person name="O'Malley M.A."/>
        </authorList>
    </citation>
    <scope>NUCLEOTIDE SEQUENCE [LARGE SCALE GENOMIC DNA]</scope>
    <source>
        <strain evidence="6">finn</strain>
    </source>
</reference>
<dbReference type="AlphaFoldDB" id="A0A1Y1V2W1"/>
<dbReference type="STRING" id="1754191.A0A1Y1V2W1"/>
<organism evidence="5 6">
    <name type="scientific">Piromyces finnis</name>
    <dbReference type="NCBI Taxonomy" id="1754191"/>
    <lineage>
        <taxon>Eukaryota</taxon>
        <taxon>Fungi</taxon>
        <taxon>Fungi incertae sedis</taxon>
        <taxon>Chytridiomycota</taxon>
        <taxon>Chytridiomycota incertae sedis</taxon>
        <taxon>Neocallimastigomycetes</taxon>
        <taxon>Neocallimastigales</taxon>
        <taxon>Neocallimastigaceae</taxon>
        <taxon>Piromyces</taxon>
    </lineage>
</organism>
<dbReference type="InterPro" id="IPR001452">
    <property type="entry name" value="SH3_domain"/>
</dbReference>
<dbReference type="Gene3D" id="2.30.30.40">
    <property type="entry name" value="SH3 Domains"/>
    <property type="match status" value="1"/>
</dbReference>
<dbReference type="EMBL" id="MCFH01000037">
    <property type="protein sequence ID" value="ORX45962.1"/>
    <property type="molecule type" value="Genomic_DNA"/>
</dbReference>
<evidence type="ECO:0000256" key="1">
    <source>
        <dbReference type="ARBA" id="ARBA00022443"/>
    </source>
</evidence>
<sequence>MDGNKCFKLENSKYCSNFNGHYVIKRKGFNNTESFDQYLQKYFEFEDSYKKFLVDNFKCSNQNLPDFRYRRSFICNNYVVIPYISNNINLCESQISNDKNANIIPYCYTSCSAAVDSIEEIVKDKQYDCSQVEVQNRINGYKTSCKGNNSEVSECVLGMGDEIKYCGYSNNEDKKKYCQQNKAITDECCSDNYEADGYIFRKDKAGESSSKLTTVLFVLTLIASTIITVLLYIYRQKRSKKNIKYMRQLDDNQSENSTKLPYEDDEGNTSYTVKSSENNLFYVFHEYIPKINDEIQLNVSDIVRVKKIFDDGWAYGTNISTDCEGALPLACCIEYHSSISTMMMSYSAPPLGPVNHRESSLIT</sequence>
<evidence type="ECO:0000313" key="6">
    <source>
        <dbReference type="Proteomes" id="UP000193719"/>
    </source>
</evidence>
<feature type="domain" description="SH3" evidence="4">
    <location>
        <begin position="276"/>
        <end position="337"/>
    </location>
</feature>
<feature type="transmembrane region" description="Helical" evidence="3">
    <location>
        <begin position="212"/>
        <end position="234"/>
    </location>
</feature>
<reference evidence="5 6" key="2">
    <citation type="submission" date="2016-08" db="EMBL/GenBank/DDBJ databases">
        <title>Pervasive Adenine N6-methylation of Active Genes in Fungi.</title>
        <authorList>
            <consortium name="DOE Joint Genome Institute"/>
            <person name="Mondo S.J."/>
            <person name="Dannebaum R.O."/>
            <person name="Kuo R.C."/>
            <person name="Labutti K."/>
            <person name="Haridas S."/>
            <person name="Kuo A."/>
            <person name="Salamov A."/>
            <person name="Ahrendt S.R."/>
            <person name="Lipzen A."/>
            <person name="Sullivan W."/>
            <person name="Andreopoulos W.B."/>
            <person name="Clum A."/>
            <person name="Lindquist E."/>
            <person name="Daum C."/>
            <person name="Ramamoorthy G.K."/>
            <person name="Gryganskyi A."/>
            <person name="Culley D."/>
            <person name="Magnuson J.K."/>
            <person name="James T.Y."/>
            <person name="O'Malley M.A."/>
            <person name="Stajich J.E."/>
            <person name="Spatafora J.W."/>
            <person name="Visel A."/>
            <person name="Grigoriev I.V."/>
        </authorList>
    </citation>
    <scope>NUCLEOTIDE SEQUENCE [LARGE SCALE GENOMIC DNA]</scope>
    <source>
        <strain evidence="6">finn</strain>
    </source>
</reference>
<dbReference type="InterPro" id="IPR036028">
    <property type="entry name" value="SH3-like_dom_sf"/>
</dbReference>
<dbReference type="Proteomes" id="UP000193719">
    <property type="component" value="Unassembled WGS sequence"/>
</dbReference>
<evidence type="ECO:0000256" key="3">
    <source>
        <dbReference type="SAM" id="Phobius"/>
    </source>
</evidence>
<evidence type="ECO:0000313" key="5">
    <source>
        <dbReference type="EMBL" id="ORX45962.1"/>
    </source>
</evidence>
<proteinExistence type="predicted"/>
<accession>A0A1Y1V2W1</accession>
<keyword evidence="6" id="KW-1185">Reference proteome</keyword>
<dbReference type="SUPFAM" id="SSF50044">
    <property type="entry name" value="SH3-domain"/>
    <property type="match status" value="1"/>
</dbReference>